<reference evidence="1 2" key="1">
    <citation type="submission" date="2019-04" db="EMBL/GenBank/DDBJ databases">
        <title>Friends and foes A comparative genomics study of 23 Aspergillus species from section Flavi.</title>
        <authorList>
            <consortium name="DOE Joint Genome Institute"/>
            <person name="Kjaerbolling I."/>
            <person name="Vesth T."/>
            <person name="Frisvad J.C."/>
            <person name="Nybo J.L."/>
            <person name="Theobald S."/>
            <person name="Kildgaard S."/>
            <person name="Isbrandt T."/>
            <person name="Kuo A."/>
            <person name="Sato A."/>
            <person name="Lyhne E.K."/>
            <person name="Kogle M.E."/>
            <person name="Wiebenga A."/>
            <person name="Kun R.S."/>
            <person name="Lubbers R.J."/>
            <person name="Makela M.R."/>
            <person name="Barry K."/>
            <person name="Chovatia M."/>
            <person name="Clum A."/>
            <person name="Daum C."/>
            <person name="Haridas S."/>
            <person name="He G."/>
            <person name="LaButti K."/>
            <person name="Lipzen A."/>
            <person name="Mondo S."/>
            <person name="Riley R."/>
            <person name="Salamov A."/>
            <person name="Simmons B.A."/>
            <person name="Magnuson J.K."/>
            <person name="Henrissat B."/>
            <person name="Mortensen U.H."/>
            <person name="Larsen T.O."/>
            <person name="Devries R.P."/>
            <person name="Grigoriev I.V."/>
            <person name="Machida M."/>
            <person name="Baker S.E."/>
            <person name="Andersen M.R."/>
        </authorList>
    </citation>
    <scope>NUCLEOTIDE SEQUENCE [LARGE SCALE GENOMIC DNA]</scope>
    <source>
        <strain evidence="1 2">CBS 117626</strain>
    </source>
</reference>
<dbReference type="AlphaFoldDB" id="A0A5N6UVK1"/>
<protein>
    <submittedName>
        <fullName evidence="1">Uncharacterized protein</fullName>
    </submittedName>
</protein>
<keyword evidence="2" id="KW-1185">Reference proteome</keyword>
<proteinExistence type="predicted"/>
<evidence type="ECO:0000313" key="1">
    <source>
        <dbReference type="EMBL" id="KAE8162679.1"/>
    </source>
</evidence>
<organism evidence="1 2">
    <name type="scientific">Aspergillus tamarii</name>
    <dbReference type="NCBI Taxonomy" id="41984"/>
    <lineage>
        <taxon>Eukaryota</taxon>
        <taxon>Fungi</taxon>
        <taxon>Dikarya</taxon>
        <taxon>Ascomycota</taxon>
        <taxon>Pezizomycotina</taxon>
        <taxon>Eurotiomycetes</taxon>
        <taxon>Eurotiomycetidae</taxon>
        <taxon>Eurotiales</taxon>
        <taxon>Aspergillaceae</taxon>
        <taxon>Aspergillus</taxon>
        <taxon>Aspergillus subgen. Circumdati</taxon>
    </lineage>
</organism>
<accession>A0A5N6UVK1</accession>
<dbReference type="EMBL" id="ML738626">
    <property type="protein sequence ID" value="KAE8162679.1"/>
    <property type="molecule type" value="Genomic_DNA"/>
</dbReference>
<dbReference type="OrthoDB" id="5235678at2759"/>
<gene>
    <name evidence="1" type="ORF">BDV40DRAFT_264847</name>
</gene>
<evidence type="ECO:0000313" key="2">
    <source>
        <dbReference type="Proteomes" id="UP000326950"/>
    </source>
</evidence>
<sequence>MYRASKLIRTMTTSKGKEVAIAYVNKTDAWERPFLPQNTQDMFAEVAEKYKDTLQAETVKVAMKEPEHPSPNDAAQHWSALEIDKDENVVASKHYYK</sequence>
<dbReference type="Proteomes" id="UP000326950">
    <property type="component" value="Unassembled WGS sequence"/>
</dbReference>
<name>A0A5N6UVK1_ASPTM</name>